<accession>A0ABS4WFG3</accession>
<gene>
    <name evidence="1" type="ORF">JOF46_002859</name>
</gene>
<proteinExistence type="predicted"/>
<dbReference type="InterPro" id="IPR003719">
    <property type="entry name" value="Phenazine_PhzF-like"/>
</dbReference>
<name>A0ABS4WFG3_9MICC</name>
<dbReference type="Pfam" id="PF02567">
    <property type="entry name" value="PhzC-PhzF"/>
    <property type="match status" value="1"/>
</dbReference>
<evidence type="ECO:0000313" key="1">
    <source>
        <dbReference type="EMBL" id="MBP2374947.1"/>
    </source>
</evidence>
<protein>
    <submittedName>
        <fullName evidence="1">PhzF superfamily epimerase YddE/YHI9</fullName>
    </submittedName>
</protein>
<dbReference type="RefSeq" id="WP_342592457.1">
    <property type="nucleotide sequence ID" value="NZ_BAAAMI010000008.1"/>
</dbReference>
<keyword evidence="2" id="KW-1185">Reference proteome</keyword>
<sequence>MNSLGEDPVTGSLNAAMAQWLIPAGKAPHAYTAVQGTKMQRRGRIHIEQIGQDIWVGGDTVSGITGTVSW</sequence>
<dbReference type="SUPFAM" id="SSF54506">
    <property type="entry name" value="Diaminopimelate epimerase-like"/>
    <property type="match status" value="1"/>
</dbReference>
<comment type="caution">
    <text evidence="1">The sequence shown here is derived from an EMBL/GenBank/DDBJ whole genome shotgun (WGS) entry which is preliminary data.</text>
</comment>
<dbReference type="Gene3D" id="3.10.310.10">
    <property type="entry name" value="Diaminopimelate Epimerase, Chain A, domain 1"/>
    <property type="match status" value="1"/>
</dbReference>
<reference evidence="1 2" key="1">
    <citation type="submission" date="2021-03" db="EMBL/GenBank/DDBJ databases">
        <title>Sequencing the genomes of 1000 actinobacteria strains.</title>
        <authorList>
            <person name="Klenk H.-P."/>
        </authorList>
    </citation>
    <scope>NUCLEOTIDE SEQUENCE [LARGE SCALE GENOMIC DNA]</scope>
    <source>
        <strain evidence="1 2">DSM 15454</strain>
    </source>
</reference>
<organism evidence="1 2">
    <name type="scientific">Paeniglutamicibacter psychrophenolicus</name>
    <dbReference type="NCBI Taxonomy" id="257454"/>
    <lineage>
        <taxon>Bacteria</taxon>
        <taxon>Bacillati</taxon>
        <taxon>Actinomycetota</taxon>
        <taxon>Actinomycetes</taxon>
        <taxon>Micrococcales</taxon>
        <taxon>Micrococcaceae</taxon>
        <taxon>Paeniglutamicibacter</taxon>
    </lineage>
</organism>
<dbReference type="Proteomes" id="UP000766570">
    <property type="component" value="Unassembled WGS sequence"/>
</dbReference>
<dbReference type="EMBL" id="JAGIOE010000001">
    <property type="protein sequence ID" value="MBP2374947.1"/>
    <property type="molecule type" value="Genomic_DNA"/>
</dbReference>
<evidence type="ECO:0000313" key="2">
    <source>
        <dbReference type="Proteomes" id="UP000766570"/>
    </source>
</evidence>